<keyword evidence="1" id="KW-0732">Signal</keyword>
<reference evidence="2 3" key="1">
    <citation type="submission" date="2016-10" db="EMBL/GenBank/DDBJ databases">
        <authorList>
            <person name="de Groot N.N."/>
        </authorList>
    </citation>
    <scope>NUCLEOTIDE SEQUENCE [LARGE SCALE GENOMIC DNA]</scope>
    <source>
        <strain evidence="3">DSM 938 / 37b4</strain>
    </source>
</reference>
<dbReference type="PROSITE" id="PS51257">
    <property type="entry name" value="PROKAR_LIPOPROTEIN"/>
    <property type="match status" value="1"/>
</dbReference>
<evidence type="ECO:0000256" key="1">
    <source>
        <dbReference type="SAM" id="SignalP"/>
    </source>
</evidence>
<name>A0A1G7T6W1_RHOCA</name>
<dbReference type="Proteomes" id="UP000183812">
    <property type="component" value="Unassembled WGS sequence"/>
</dbReference>
<evidence type="ECO:0000313" key="2">
    <source>
        <dbReference type="EMBL" id="SDG30812.1"/>
    </source>
</evidence>
<proteinExistence type="predicted"/>
<dbReference type="OrthoDB" id="8451006at2"/>
<evidence type="ECO:0000313" key="3">
    <source>
        <dbReference type="Proteomes" id="UP000183812"/>
    </source>
</evidence>
<feature type="signal peptide" evidence="1">
    <location>
        <begin position="1"/>
        <end position="26"/>
    </location>
</feature>
<gene>
    <name evidence="2" type="ORF">SAMN04244550_03749</name>
</gene>
<dbReference type="AlphaFoldDB" id="A0A1G7T6W1"/>
<dbReference type="EMBL" id="FNAY01000056">
    <property type="protein sequence ID" value="SDG30812.1"/>
    <property type="molecule type" value="Genomic_DNA"/>
</dbReference>
<feature type="chain" id="PRO_5010277891" description="Lipoprotein" evidence="1">
    <location>
        <begin position="27"/>
        <end position="81"/>
    </location>
</feature>
<organism evidence="2 3">
    <name type="scientific">Rhodobacter capsulatus</name>
    <name type="common">Rhodopseudomonas capsulata</name>
    <dbReference type="NCBI Taxonomy" id="1061"/>
    <lineage>
        <taxon>Bacteria</taxon>
        <taxon>Pseudomonadati</taxon>
        <taxon>Pseudomonadota</taxon>
        <taxon>Alphaproteobacteria</taxon>
        <taxon>Rhodobacterales</taxon>
        <taxon>Rhodobacter group</taxon>
        <taxon>Rhodobacter</taxon>
    </lineage>
</organism>
<protein>
    <recommendedName>
        <fullName evidence="4">Lipoprotein</fullName>
    </recommendedName>
</protein>
<evidence type="ECO:0008006" key="4">
    <source>
        <dbReference type="Google" id="ProtNLM"/>
    </source>
</evidence>
<accession>A0A1G7T6W1</accession>
<sequence>MKSNARCWKPPAAVLLIAMLWLSACATGSFDQRPTCPPVVEYSVADQDVAAAEIEALPEGAVIVRMLSDYAVLRDQARACW</sequence>